<dbReference type="Proteomes" id="UP001163094">
    <property type="component" value="Chromosome"/>
</dbReference>
<name>A0AAJ5PTK1_9GAMM</name>
<organism evidence="1 2">
    <name type="scientific">Buchnera aphidicola</name>
    <name type="common">Macrosiphum albifrons</name>
    <dbReference type="NCBI Taxonomy" id="2994844"/>
    <lineage>
        <taxon>Bacteria</taxon>
        <taxon>Pseudomonadati</taxon>
        <taxon>Pseudomonadota</taxon>
        <taxon>Gammaproteobacteria</taxon>
        <taxon>Enterobacterales</taxon>
        <taxon>Erwiniaceae</taxon>
        <taxon>Buchnera</taxon>
    </lineage>
</organism>
<sequence>MASLKLVENSLEMIFLINLRSDITFIEVPILRIYGTLDNLAPKQQLI</sequence>
<evidence type="ECO:0000313" key="1">
    <source>
        <dbReference type="EMBL" id="WAI11725.1"/>
    </source>
</evidence>
<evidence type="ECO:0000313" key="2">
    <source>
        <dbReference type="Proteomes" id="UP001163094"/>
    </source>
</evidence>
<dbReference type="EMBL" id="CP113409">
    <property type="protein sequence ID" value="WAI11725.1"/>
    <property type="molecule type" value="Genomic_DNA"/>
</dbReference>
<reference evidence="1" key="1">
    <citation type="submission" date="2022-11" db="EMBL/GenBank/DDBJ databases">
        <title>The whole genome sequencing of pests is an important tool to study the evolution of the plant-insect interaction and insecticide resistance.</title>
        <authorList>
            <person name="Kananovich Y."/>
        </authorList>
    </citation>
    <scope>NUCLEOTIDE SEQUENCE</scope>
    <source>
        <strain evidence="1">BSU_Mac_2017</strain>
    </source>
</reference>
<gene>
    <name evidence="1" type="ORF">OW721_02785</name>
</gene>
<dbReference type="AlphaFoldDB" id="A0AAJ5PTK1"/>
<accession>A0AAJ5PTK1</accession>
<protein>
    <submittedName>
        <fullName evidence="1">Uncharacterized protein</fullName>
    </submittedName>
</protein>
<proteinExistence type="predicted"/>